<dbReference type="EMBL" id="CP081869">
    <property type="protein sequence ID" value="QZO01250.1"/>
    <property type="molecule type" value="Genomic_DNA"/>
</dbReference>
<feature type="signal peptide" evidence="1">
    <location>
        <begin position="1"/>
        <end position="21"/>
    </location>
</feature>
<evidence type="ECO:0000313" key="3">
    <source>
        <dbReference type="Proteomes" id="UP000825701"/>
    </source>
</evidence>
<dbReference type="KEGG" id="cmet:K6K41_06895"/>
<keyword evidence="1" id="KW-0732">Signal</keyword>
<accession>A0A9E6UQP1</accession>
<keyword evidence="3" id="KW-1185">Reference proteome</keyword>
<dbReference type="Proteomes" id="UP000825701">
    <property type="component" value="Chromosome"/>
</dbReference>
<dbReference type="RefSeq" id="WP_261404487.1">
    <property type="nucleotide sequence ID" value="NZ_CP081869.1"/>
</dbReference>
<evidence type="ECO:0000313" key="2">
    <source>
        <dbReference type="EMBL" id="QZO01250.1"/>
    </source>
</evidence>
<reference evidence="2" key="1">
    <citation type="submission" date="2021-08" db="EMBL/GenBank/DDBJ databases">
        <authorList>
            <person name="Zhang H."/>
            <person name="Xu M."/>
            <person name="Yu Z."/>
            <person name="Yang L."/>
            <person name="Cai Y."/>
        </authorList>
    </citation>
    <scope>NUCLEOTIDE SEQUENCE</scope>
    <source>
        <strain evidence="2">CHL1</strain>
    </source>
</reference>
<gene>
    <name evidence="2" type="ORF">K6K41_06895</name>
</gene>
<sequence length="50" mass="5079">MRMMRFAAVCAVLLARTGAFGASLLLTSEAVAVPGGPEAATARLSSVEQV</sequence>
<evidence type="ECO:0000256" key="1">
    <source>
        <dbReference type="SAM" id="SignalP"/>
    </source>
</evidence>
<organism evidence="2 3">
    <name type="scientific">Chenggangzhangella methanolivorans</name>
    <dbReference type="NCBI Taxonomy" id="1437009"/>
    <lineage>
        <taxon>Bacteria</taxon>
        <taxon>Pseudomonadati</taxon>
        <taxon>Pseudomonadota</taxon>
        <taxon>Alphaproteobacteria</taxon>
        <taxon>Hyphomicrobiales</taxon>
        <taxon>Methylopilaceae</taxon>
        <taxon>Chenggangzhangella</taxon>
    </lineage>
</organism>
<proteinExistence type="predicted"/>
<protein>
    <submittedName>
        <fullName evidence="2">Uncharacterized protein</fullName>
    </submittedName>
</protein>
<dbReference type="AlphaFoldDB" id="A0A9E6UQP1"/>
<name>A0A9E6UQP1_9HYPH</name>
<feature type="chain" id="PRO_5039550665" evidence="1">
    <location>
        <begin position="22"/>
        <end position="50"/>
    </location>
</feature>